<evidence type="ECO:0000313" key="2">
    <source>
        <dbReference type="Proteomes" id="UP000675047"/>
    </source>
</evidence>
<dbReference type="EMBL" id="JAGFBV010000001">
    <property type="protein sequence ID" value="MBP4136688.1"/>
    <property type="molecule type" value="Genomic_DNA"/>
</dbReference>
<organism evidence="1 2">
    <name type="scientific">Flavobacterium geliluteum</name>
    <dbReference type="NCBI Taxonomy" id="2816120"/>
    <lineage>
        <taxon>Bacteria</taxon>
        <taxon>Pseudomonadati</taxon>
        <taxon>Bacteroidota</taxon>
        <taxon>Flavobacteriia</taxon>
        <taxon>Flavobacteriales</taxon>
        <taxon>Flavobacteriaceae</taxon>
        <taxon>Flavobacterium</taxon>
    </lineage>
</organism>
<accession>A0A940XCA7</accession>
<comment type="caution">
    <text evidence="1">The sequence shown here is derived from an EMBL/GenBank/DDBJ whole genome shotgun (WGS) entry which is preliminary data.</text>
</comment>
<sequence>MRKEHVEIIENLSNHSINYLVVGGWAILFNGFKRLPNDLDIWIENEKKNIEKLQKSGIISDTFIEDNFYIKIVKNNCKIELISQMNGLLFKESFENKGTIVVNNNDVNYLNIADIITNKKLLKRKKDLIDLNRILCQ</sequence>
<keyword evidence="2" id="KW-1185">Reference proteome</keyword>
<proteinExistence type="predicted"/>
<dbReference type="Proteomes" id="UP000675047">
    <property type="component" value="Unassembled WGS sequence"/>
</dbReference>
<dbReference type="InterPro" id="IPR043519">
    <property type="entry name" value="NT_sf"/>
</dbReference>
<gene>
    <name evidence="1" type="ORF">J3495_01190</name>
</gene>
<dbReference type="AlphaFoldDB" id="A0A940XCA7"/>
<dbReference type="SUPFAM" id="SSF81301">
    <property type="entry name" value="Nucleotidyltransferase"/>
    <property type="match status" value="1"/>
</dbReference>
<dbReference type="RefSeq" id="WP_210664731.1">
    <property type="nucleotide sequence ID" value="NZ_JAGFBV010000001.1"/>
</dbReference>
<dbReference type="Gene3D" id="3.30.460.40">
    <property type="match status" value="1"/>
</dbReference>
<evidence type="ECO:0000313" key="1">
    <source>
        <dbReference type="EMBL" id="MBP4136688.1"/>
    </source>
</evidence>
<reference evidence="1 2" key="1">
    <citation type="submission" date="2021-03" db="EMBL/GenBank/DDBJ databases">
        <title>Flavobacterium Flabelliformis Sp. Nov. And Flavobacterium Geliluteum Sp. Nov., Two Novel Multidrug Resistant Psychrophilic Species Isolated From Antarctica.</title>
        <authorList>
            <person name="Kralova S."/>
            <person name="Busse H.J."/>
            <person name="Bezdicek M."/>
            <person name="Nykrynova M."/>
            <person name="Kroupova E."/>
            <person name="Krsek D."/>
            <person name="Sedlacek I."/>
        </authorList>
    </citation>
    <scope>NUCLEOTIDE SEQUENCE [LARGE SCALE GENOMIC DNA]</scope>
    <source>
        <strain evidence="1 2">P7388</strain>
    </source>
</reference>
<name>A0A940XCA7_9FLAO</name>
<protein>
    <submittedName>
        <fullName evidence="1">Uncharacterized protein</fullName>
    </submittedName>
</protein>